<accession>A0A1W1YM23</accession>
<feature type="chain" id="PRO_5013252544" description="Sel1 repeat-containing protein" evidence="1">
    <location>
        <begin position="26"/>
        <end position="280"/>
    </location>
</feature>
<dbReference type="RefSeq" id="WP_084408327.1">
    <property type="nucleotide sequence ID" value="NZ_FWXR01000001.1"/>
</dbReference>
<feature type="signal peptide" evidence="1">
    <location>
        <begin position="1"/>
        <end position="25"/>
    </location>
</feature>
<dbReference type="STRING" id="937218.SAMN06297251_101461"/>
<proteinExistence type="predicted"/>
<keyword evidence="1" id="KW-0732">Signal</keyword>
<gene>
    <name evidence="2" type="ORF">SAMN06297251_101461</name>
</gene>
<dbReference type="OrthoDB" id="9797030at2"/>
<dbReference type="InterPro" id="IPR011990">
    <property type="entry name" value="TPR-like_helical_dom_sf"/>
</dbReference>
<dbReference type="Gene3D" id="1.25.40.10">
    <property type="entry name" value="Tetratricopeptide repeat domain"/>
    <property type="match status" value="1"/>
</dbReference>
<organism evidence="2 3">
    <name type="scientific">Fulvimarina manganoxydans</name>
    <dbReference type="NCBI Taxonomy" id="937218"/>
    <lineage>
        <taxon>Bacteria</taxon>
        <taxon>Pseudomonadati</taxon>
        <taxon>Pseudomonadota</taxon>
        <taxon>Alphaproteobacteria</taxon>
        <taxon>Hyphomicrobiales</taxon>
        <taxon>Aurantimonadaceae</taxon>
        <taxon>Fulvimarina</taxon>
    </lineage>
</organism>
<evidence type="ECO:0000256" key="1">
    <source>
        <dbReference type="SAM" id="SignalP"/>
    </source>
</evidence>
<sequence length="280" mass="29931">MPLSRALLAGCCLLAGALAPAVVWAQTSDADVPLLHDCDFLVSHPDDPDRISPGVPDADLVPLLAVTVCENAVAEYPSVVRFSFQLGRALFAAGREEEALAQLSAAAKQDYAIAHLFLGDAYRFGLGLEADLMQARQHYQTALDSGFEGAAPLLAAVTFDADAFLIPMAAGINNGISELSTSLDLSTQPLLIAYVYSFAVAANSECRGRVRPANLMRLLELRFKGPVTPEMESGGDIQIYSSAGDYDAATFVARHGCDGAFPETFFENLNRYVALHRSSQ</sequence>
<dbReference type="Proteomes" id="UP000192656">
    <property type="component" value="Unassembled WGS sequence"/>
</dbReference>
<evidence type="ECO:0000313" key="2">
    <source>
        <dbReference type="EMBL" id="SMC37176.1"/>
    </source>
</evidence>
<dbReference type="EMBL" id="FWXR01000001">
    <property type="protein sequence ID" value="SMC37176.1"/>
    <property type="molecule type" value="Genomic_DNA"/>
</dbReference>
<dbReference type="SUPFAM" id="SSF81901">
    <property type="entry name" value="HCP-like"/>
    <property type="match status" value="1"/>
</dbReference>
<name>A0A1W1YM23_9HYPH</name>
<evidence type="ECO:0008006" key="4">
    <source>
        <dbReference type="Google" id="ProtNLM"/>
    </source>
</evidence>
<evidence type="ECO:0000313" key="3">
    <source>
        <dbReference type="Proteomes" id="UP000192656"/>
    </source>
</evidence>
<reference evidence="2 3" key="1">
    <citation type="submission" date="2017-04" db="EMBL/GenBank/DDBJ databases">
        <authorList>
            <person name="Afonso C.L."/>
            <person name="Miller P.J."/>
            <person name="Scott M.A."/>
            <person name="Spackman E."/>
            <person name="Goraichik I."/>
            <person name="Dimitrov K.M."/>
            <person name="Suarez D.L."/>
            <person name="Swayne D.E."/>
        </authorList>
    </citation>
    <scope>NUCLEOTIDE SEQUENCE [LARGE SCALE GENOMIC DNA]</scope>
    <source>
        <strain evidence="2 3">CGMCC 1.10972</strain>
    </source>
</reference>
<protein>
    <recommendedName>
        <fullName evidence="4">Sel1 repeat-containing protein</fullName>
    </recommendedName>
</protein>
<dbReference type="AlphaFoldDB" id="A0A1W1YM23"/>
<keyword evidence="3" id="KW-1185">Reference proteome</keyword>